<reference evidence="3 4" key="1">
    <citation type="journal article" date="2016" name="Environ. Microbiol.">
        <title>Genomic resolution of a cold subsurface aquifer community provides metabolic insights for novel microbes adapted to high CO concentrations.</title>
        <authorList>
            <person name="Probst A.J."/>
            <person name="Castelle C.J."/>
            <person name="Singh A."/>
            <person name="Brown C.T."/>
            <person name="Anantharaman K."/>
            <person name="Sharon I."/>
            <person name="Hug L.A."/>
            <person name="Burstein D."/>
            <person name="Emerson J.B."/>
            <person name="Thomas B.C."/>
            <person name="Banfield J.F."/>
        </authorList>
    </citation>
    <scope>NUCLEOTIDE SEQUENCE [LARGE SCALE GENOMIC DNA]</scope>
    <source>
        <strain evidence="3">CG1_02_37_22</strain>
    </source>
</reference>
<protein>
    <recommendedName>
        <fullName evidence="2">N-acetyltransferase domain-containing protein</fullName>
    </recommendedName>
</protein>
<evidence type="ECO:0000256" key="1">
    <source>
        <dbReference type="ARBA" id="ARBA00022679"/>
    </source>
</evidence>
<dbReference type="InterPro" id="IPR050769">
    <property type="entry name" value="NAT_camello-type"/>
</dbReference>
<dbReference type="Proteomes" id="UP000183120">
    <property type="component" value="Unassembled WGS sequence"/>
</dbReference>
<dbReference type="PANTHER" id="PTHR13947:SF37">
    <property type="entry name" value="LD18367P"/>
    <property type="match status" value="1"/>
</dbReference>
<dbReference type="GO" id="GO:0008080">
    <property type="term" value="F:N-acetyltransferase activity"/>
    <property type="evidence" value="ECO:0007669"/>
    <property type="project" value="InterPro"/>
</dbReference>
<dbReference type="SUPFAM" id="SSF55729">
    <property type="entry name" value="Acyl-CoA N-acyltransferases (Nat)"/>
    <property type="match status" value="1"/>
</dbReference>
<feature type="domain" description="N-acetyltransferase" evidence="2">
    <location>
        <begin position="15"/>
        <end position="151"/>
    </location>
</feature>
<dbReference type="Pfam" id="PF00583">
    <property type="entry name" value="Acetyltransf_1"/>
    <property type="match status" value="1"/>
</dbReference>
<dbReference type="STRING" id="1805209.AUJ73_05190"/>
<dbReference type="InterPro" id="IPR000182">
    <property type="entry name" value="GNAT_dom"/>
</dbReference>
<sequence>MKEIKIIKYQEKYNSQVKNLLYTILRYAGLQKDCSTPTHDADLDKVGQVYRGRGQFWLALKDEKVIGMAAILEEDKETAKLKRMFVLPKYHGTGLGQKLFNTALKFAKEQGYSKIILDTHETMKRAQRFYEKNGFAKTQEENRMVFYELTL</sequence>
<evidence type="ECO:0000259" key="2">
    <source>
        <dbReference type="PROSITE" id="PS51186"/>
    </source>
</evidence>
<evidence type="ECO:0000313" key="3">
    <source>
        <dbReference type="EMBL" id="OIO12650.1"/>
    </source>
</evidence>
<comment type="caution">
    <text evidence="3">The sequence shown here is derived from an EMBL/GenBank/DDBJ whole genome shotgun (WGS) entry which is preliminary data.</text>
</comment>
<evidence type="ECO:0000313" key="4">
    <source>
        <dbReference type="Proteomes" id="UP000183120"/>
    </source>
</evidence>
<dbReference type="CDD" id="cd04301">
    <property type="entry name" value="NAT_SF"/>
    <property type="match status" value="1"/>
</dbReference>
<organism evidence="3 4">
    <name type="scientific">Candidatus Gottesmanbacteria bacterium CG1_02_37_22</name>
    <dbReference type="NCBI Taxonomy" id="1805209"/>
    <lineage>
        <taxon>Bacteria</taxon>
        <taxon>Candidatus Gottesmaniibacteriota</taxon>
    </lineage>
</organism>
<keyword evidence="1" id="KW-0808">Transferase</keyword>
<dbReference type="PANTHER" id="PTHR13947">
    <property type="entry name" value="GNAT FAMILY N-ACETYLTRANSFERASE"/>
    <property type="match status" value="1"/>
</dbReference>
<dbReference type="EMBL" id="MNUY01000083">
    <property type="protein sequence ID" value="OIO12650.1"/>
    <property type="molecule type" value="Genomic_DNA"/>
</dbReference>
<dbReference type="PROSITE" id="PS51186">
    <property type="entry name" value="GNAT"/>
    <property type="match status" value="1"/>
</dbReference>
<gene>
    <name evidence="3" type="ORF">AUJ73_05190</name>
</gene>
<accession>A0A1J4TLF6</accession>
<dbReference type="InterPro" id="IPR016181">
    <property type="entry name" value="Acyl_CoA_acyltransferase"/>
</dbReference>
<dbReference type="AlphaFoldDB" id="A0A1J4TLF6"/>
<proteinExistence type="predicted"/>
<dbReference type="Gene3D" id="3.40.630.30">
    <property type="match status" value="1"/>
</dbReference>
<name>A0A1J4TLF6_9BACT</name>